<dbReference type="InterPro" id="IPR029488">
    <property type="entry name" value="Hmw/CFAP97"/>
</dbReference>
<dbReference type="InterPro" id="IPR038792">
    <property type="entry name" value="CFAP97D1/2"/>
</dbReference>
<evidence type="ECO:0000313" key="4">
    <source>
        <dbReference type="Proteomes" id="UP001162131"/>
    </source>
</evidence>
<dbReference type="PANTHER" id="PTHR33768">
    <property type="entry name" value="MIP11318P"/>
    <property type="match status" value="1"/>
</dbReference>
<name>A0AAU9J2B7_9CILI</name>
<evidence type="ECO:0000256" key="1">
    <source>
        <dbReference type="ARBA" id="ARBA00008315"/>
    </source>
</evidence>
<accession>A0AAU9J2B7</accession>
<comment type="similarity">
    <text evidence="1">Belongs to the CFAP97 family.</text>
</comment>
<comment type="caution">
    <text evidence="3">The sequence shown here is derived from an EMBL/GenBank/DDBJ whole genome shotgun (WGS) entry which is preliminary data.</text>
</comment>
<feature type="region of interest" description="Disordered" evidence="2">
    <location>
        <begin position="67"/>
        <end position="87"/>
    </location>
</feature>
<gene>
    <name evidence="3" type="ORF">BSTOLATCC_MIC20571</name>
</gene>
<protein>
    <submittedName>
        <fullName evidence="3">Uncharacterized protein</fullName>
    </submittedName>
</protein>
<keyword evidence="4" id="KW-1185">Reference proteome</keyword>
<organism evidence="3 4">
    <name type="scientific">Blepharisma stoltei</name>
    <dbReference type="NCBI Taxonomy" id="1481888"/>
    <lineage>
        <taxon>Eukaryota</taxon>
        <taxon>Sar</taxon>
        <taxon>Alveolata</taxon>
        <taxon>Ciliophora</taxon>
        <taxon>Postciliodesmatophora</taxon>
        <taxon>Heterotrichea</taxon>
        <taxon>Heterotrichida</taxon>
        <taxon>Blepharismidae</taxon>
        <taxon>Blepharisma</taxon>
    </lineage>
</organism>
<dbReference type="Pfam" id="PF13879">
    <property type="entry name" value="Hmw_CFAP97"/>
    <property type="match status" value="1"/>
</dbReference>
<proteinExistence type="inferred from homology"/>
<evidence type="ECO:0000313" key="3">
    <source>
        <dbReference type="EMBL" id="CAG9318087.1"/>
    </source>
</evidence>
<dbReference type="AlphaFoldDB" id="A0AAU9J2B7"/>
<dbReference type="Proteomes" id="UP001162131">
    <property type="component" value="Unassembled WGS sequence"/>
</dbReference>
<dbReference type="PANTHER" id="PTHR33768:SF3">
    <property type="entry name" value="MIP11318P"/>
    <property type="match status" value="1"/>
</dbReference>
<sequence>MSFSPNKNLQTIWDIENPKVASERLTRNRSNLDLHNRQKRLNDERLTKIENENIILLNKLSDIQRGKRSSSLPKLRPEPNKPSNWGQRKNRLVQITIENYALLKRLQQAKSIFDYSKQKTERHEQEKLARSICEYPYILGPGDHMRKISGFNTSKYDVEIPKYRSPNDGSTFYSGQIVLDNKPYIIDIRADNKIMRLDAYKPGDIFKHTLEISLNDAVFLMKGKNNYEFLISMLSLENGELVLTEP</sequence>
<reference evidence="3" key="1">
    <citation type="submission" date="2021-09" db="EMBL/GenBank/DDBJ databases">
        <authorList>
            <consortium name="AG Swart"/>
            <person name="Singh M."/>
            <person name="Singh A."/>
            <person name="Seah K."/>
            <person name="Emmerich C."/>
        </authorList>
    </citation>
    <scope>NUCLEOTIDE SEQUENCE</scope>
    <source>
        <strain evidence="3">ATCC30299</strain>
    </source>
</reference>
<evidence type="ECO:0000256" key="2">
    <source>
        <dbReference type="SAM" id="MobiDB-lite"/>
    </source>
</evidence>
<dbReference type="EMBL" id="CAJZBQ010000020">
    <property type="protein sequence ID" value="CAG9318087.1"/>
    <property type="molecule type" value="Genomic_DNA"/>
</dbReference>